<keyword evidence="4" id="KW-0067">ATP-binding</keyword>
<dbReference type="Gene3D" id="1.20.1560.10">
    <property type="entry name" value="ABC transporter type 1, transmembrane domain"/>
    <property type="match status" value="1"/>
</dbReference>
<evidence type="ECO:0000256" key="4">
    <source>
        <dbReference type="ARBA" id="ARBA00022840"/>
    </source>
</evidence>
<feature type="transmembrane region" description="Helical" evidence="8">
    <location>
        <begin position="70"/>
        <end position="92"/>
    </location>
</feature>
<feature type="transmembrane region" description="Helical" evidence="8">
    <location>
        <begin position="186"/>
        <end position="207"/>
    </location>
</feature>
<evidence type="ECO:0000259" key="10">
    <source>
        <dbReference type="PROSITE" id="PS50929"/>
    </source>
</evidence>
<organism evidence="11 12">
    <name type="scientific">Streptomyces termitum</name>
    <dbReference type="NCBI Taxonomy" id="67368"/>
    <lineage>
        <taxon>Bacteria</taxon>
        <taxon>Bacillati</taxon>
        <taxon>Actinomycetota</taxon>
        <taxon>Actinomycetes</taxon>
        <taxon>Kitasatosporales</taxon>
        <taxon>Streptomycetaceae</taxon>
        <taxon>Streptomyces</taxon>
    </lineage>
</organism>
<proteinExistence type="predicted"/>
<dbReference type="Proteomes" id="UP000644020">
    <property type="component" value="Unassembled WGS sequence"/>
</dbReference>
<dbReference type="Pfam" id="PF00005">
    <property type="entry name" value="ABC_tran"/>
    <property type="match status" value="1"/>
</dbReference>
<gene>
    <name evidence="11" type="ORF">GCM10010305_58200</name>
</gene>
<comment type="subcellular location">
    <subcellularLocation>
        <location evidence="1">Cell membrane</location>
        <topology evidence="1">Multi-pass membrane protein</topology>
    </subcellularLocation>
</comment>
<dbReference type="SUPFAM" id="SSF52540">
    <property type="entry name" value="P-loop containing nucleoside triphosphate hydrolases"/>
    <property type="match status" value="1"/>
</dbReference>
<dbReference type="PANTHER" id="PTHR43394">
    <property type="entry name" value="ATP-DEPENDENT PERMEASE MDL1, MITOCHONDRIAL"/>
    <property type="match status" value="1"/>
</dbReference>
<evidence type="ECO:0000259" key="9">
    <source>
        <dbReference type="PROSITE" id="PS50893"/>
    </source>
</evidence>
<name>A0A918T7P7_9ACTN</name>
<evidence type="ECO:0000256" key="5">
    <source>
        <dbReference type="ARBA" id="ARBA00022989"/>
    </source>
</evidence>
<evidence type="ECO:0000256" key="3">
    <source>
        <dbReference type="ARBA" id="ARBA00022741"/>
    </source>
</evidence>
<dbReference type="InterPro" id="IPR036640">
    <property type="entry name" value="ABC1_TM_sf"/>
</dbReference>
<dbReference type="Gene3D" id="3.40.50.300">
    <property type="entry name" value="P-loop containing nucleotide triphosphate hydrolases"/>
    <property type="match status" value="1"/>
</dbReference>
<dbReference type="EMBL" id="BMUL01000022">
    <property type="protein sequence ID" value="GHB07433.1"/>
    <property type="molecule type" value="Genomic_DNA"/>
</dbReference>
<evidence type="ECO:0000256" key="7">
    <source>
        <dbReference type="SAM" id="MobiDB-lite"/>
    </source>
</evidence>
<dbReference type="GO" id="GO:0015421">
    <property type="term" value="F:ABC-type oligopeptide transporter activity"/>
    <property type="evidence" value="ECO:0007669"/>
    <property type="project" value="TreeGrafter"/>
</dbReference>
<keyword evidence="5 8" id="KW-1133">Transmembrane helix</keyword>
<reference evidence="11" key="1">
    <citation type="journal article" date="2014" name="Int. J. Syst. Evol. Microbiol.">
        <title>Complete genome sequence of Corynebacterium casei LMG S-19264T (=DSM 44701T), isolated from a smear-ripened cheese.</title>
        <authorList>
            <consortium name="US DOE Joint Genome Institute (JGI-PGF)"/>
            <person name="Walter F."/>
            <person name="Albersmeier A."/>
            <person name="Kalinowski J."/>
            <person name="Ruckert C."/>
        </authorList>
    </citation>
    <scope>NUCLEOTIDE SEQUENCE</scope>
    <source>
        <strain evidence="11">JCM 4518</strain>
    </source>
</reference>
<protein>
    <submittedName>
        <fullName evidence="11">Multidrug ABC transporter permease</fullName>
    </submittedName>
</protein>
<dbReference type="PROSITE" id="PS50893">
    <property type="entry name" value="ABC_TRANSPORTER_2"/>
    <property type="match status" value="1"/>
</dbReference>
<dbReference type="SUPFAM" id="SSF90123">
    <property type="entry name" value="ABC transporter transmembrane region"/>
    <property type="match status" value="1"/>
</dbReference>
<evidence type="ECO:0000256" key="6">
    <source>
        <dbReference type="ARBA" id="ARBA00023136"/>
    </source>
</evidence>
<evidence type="ECO:0000256" key="8">
    <source>
        <dbReference type="SAM" id="Phobius"/>
    </source>
</evidence>
<dbReference type="InterPro" id="IPR003593">
    <property type="entry name" value="AAA+_ATPase"/>
</dbReference>
<reference evidence="11" key="2">
    <citation type="submission" date="2020-09" db="EMBL/GenBank/DDBJ databases">
        <authorList>
            <person name="Sun Q."/>
            <person name="Ohkuma M."/>
        </authorList>
    </citation>
    <scope>NUCLEOTIDE SEQUENCE</scope>
    <source>
        <strain evidence="11">JCM 4518</strain>
    </source>
</reference>
<comment type="caution">
    <text evidence="11">The sequence shown here is derived from an EMBL/GenBank/DDBJ whole genome shotgun (WGS) entry which is preliminary data.</text>
</comment>
<evidence type="ECO:0000256" key="2">
    <source>
        <dbReference type="ARBA" id="ARBA00022692"/>
    </source>
</evidence>
<feature type="domain" description="ABC transporter" evidence="9">
    <location>
        <begin position="393"/>
        <end position="635"/>
    </location>
</feature>
<keyword evidence="3" id="KW-0547">Nucleotide-binding</keyword>
<dbReference type="InterPro" id="IPR039421">
    <property type="entry name" value="Type_1_exporter"/>
</dbReference>
<dbReference type="SMART" id="SM00382">
    <property type="entry name" value="AAA"/>
    <property type="match status" value="1"/>
</dbReference>
<dbReference type="GO" id="GO:0005886">
    <property type="term" value="C:plasma membrane"/>
    <property type="evidence" value="ECO:0007669"/>
    <property type="project" value="UniProtKB-SubCell"/>
</dbReference>
<sequence length="703" mass="74283">MKRAGDVPPASPGGASESERLLFGGKLTYDQGFAVHSDAWTVLGMWEMARSLPRQVGLAVRLARRADRRAFATVAFGEIAQGVTQAVSLIMVNALLVRLLAPGDVPGRLRSALSAIVAVAVLSSVGALCRSASLAATRVLEPKVQRAATERYLSLVARVELEAIEDDGFHKLMDTAQWGADAARRMVGYCTAVTASLISLIAAAGVLTVLHPVLLPLLVLMALPSAWGSISMARHRYTSFHRFAQHARAAKLLSQLLIDQKAAAEVRVHGVAPLLLTHFRLMAETSEEEQTRLARTGVGVNLLADSARGLATVTTYGVLGALLWAGRMDLAVAGTAVLAIRSSSASITALVLRVTELQAEALYIADLERLCDEAARRAVPDGGRDLPEMVDEIRFENVTYAYPGKDTPSLEGVDLVIPRGRTVALVGTNGAGKSTLVSLLSGVRQPTGGRVLWGGVSTAEADREQIFDRVAMVAQDFYRWPFTARVNIGIGRSSAAPWDDAEIRDAAAYSGADEVVARLAHGLDALLARGYQRGQEISGGQWQKLGLARARLRRGDLLIVDEPTSALDAAAEQRVFDQIHRLADEGQTVVLITHRLASARHADLIYVLDEGRVVEHGTFTELMDPTLVLGTGAGAFRSAYELQARQFHLPTVPTQPAPAPGPTAPGPAGTAGTGSGASPTGHTGTGAAPGAPAGAVGEGRSRS</sequence>
<feature type="transmembrane region" description="Helical" evidence="8">
    <location>
        <begin position="112"/>
        <end position="136"/>
    </location>
</feature>
<dbReference type="InterPro" id="IPR027417">
    <property type="entry name" value="P-loop_NTPase"/>
</dbReference>
<keyword evidence="2 8" id="KW-0812">Transmembrane</keyword>
<evidence type="ECO:0000256" key="1">
    <source>
        <dbReference type="ARBA" id="ARBA00004651"/>
    </source>
</evidence>
<accession>A0A918T7P7</accession>
<dbReference type="InterPro" id="IPR011527">
    <property type="entry name" value="ABC1_TM_dom"/>
</dbReference>
<evidence type="ECO:0000313" key="11">
    <source>
        <dbReference type="EMBL" id="GHB07433.1"/>
    </source>
</evidence>
<dbReference type="InterPro" id="IPR003439">
    <property type="entry name" value="ABC_transporter-like_ATP-bd"/>
</dbReference>
<feature type="domain" description="ABC transmembrane type-1" evidence="10">
    <location>
        <begin position="79"/>
        <end position="359"/>
    </location>
</feature>
<dbReference type="PANTHER" id="PTHR43394:SF1">
    <property type="entry name" value="ATP-BINDING CASSETTE SUB-FAMILY B MEMBER 10, MITOCHONDRIAL"/>
    <property type="match status" value="1"/>
</dbReference>
<dbReference type="CDD" id="cd03228">
    <property type="entry name" value="ABCC_MRP_Like"/>
    <property type="match status" value="1"/>
</dbReference>
<dbReference type="RefSeq" id="WP_189982824.1">
    <property type="nucleotide sequence ID" value="NZ_BMUL01000022.1"/>
</dbReference>
<feature type="region of interest" description="Disordered" evidence="7">
    <location>
        <begin position="651"/>
        <end position="703"/>
    </location>
</feature>
<evidence type="ECO:0000313" key="12">
    <source>
        <dbReference type="Proteomes" id="UP000644020"/>
    </source>
</evidence>
<feature type="compositionally biased region" description="Low complexity" evidence="7">
    <location>
        <begin position="676"/>
        <end position="695"/>
    </location>
</feature>
<dbReference type="PROSITE" id="PS50929">
    <property type="entry name" value="ABC_TM1F"/>
    <property type="match status" value="1"/>
</dbReference>
<feature type="compositionally biased region" description="Pro residues" evidence="7">
    <location>
        <begin position="653"/>
        <end position="665"/>
    </location>
</feature>
<dbReference type="AlphaFoldDB" id="A0A918T7P7"/>
<keyword evidence="12" id="KW-1185">Reference proteome</keyword>
<keyword evidence="6 8" id="KW-0472">Membrane</keyword>
<dbReference type="GO" id="GO:0005524">
    <property type="term" value="F:ATP binding"/>
    <property type="evidence" value="ECO:0007669"/>
    <property type="project" value="UniProtKB-KW"/>
</dbReference>
<dbReference type="GO" id="GO:0016887">
    <property type="term" value="F:ATP hydrolysis activity"/>
    <property type="evidence" value="ECO:0007669"/>
    <property type="project" value="InterPro"/>
</dbReference>